<dbReference type="RefSeq" id="WP_016541861.1">
    <property type="nucleotide sequence ID" value="NZ_ASQH01000012.1"/>
</dbReference>
<name>A0A829HC73_9GAMM</name>
<sequence>MIEINCLIHSSYSIPHLGRFISKDPIGLLGGNNVYAYAPNLVSWIDSLGLDKEQKEVITPSGSKEIYTRRNATGNDKTLTTSRAARREAMRSQNIPTSQTYQSQIHKDSTQSALSLKQSGRLHVEEIYRDGQKVGTIGVHKDGHEFHDDKTFEKPHYHGKNGEHFSYENGNPRNTNKYVGGCPT</sequence>
<protein>
    <recommendedName>
        <fullName evidence="3">RHS repeat-associated core domain-containing protein</fullName>
    </recommendedName>
</protein>
<evidence type="ECO:0008006" key="3">
    <source>
        <dbReference type="Google" id="ProtNLM"/>
    </source>
</evidence>
<dbReference type="AlphaFoldDB" id="A0A829HC73"/>
<proteinExistence type="predicted"/>
<keyword evidence="2" id="KW-1185">Reference proteome</keyword>
<dbReference type="InterPro" id="IPR022385">
    <property type="entry name" value="Rhs_assc_core"/>
</dbReference>
<evidence type="ECO:0000313" key="1">
    <source>
        <dbReference type="EMBL" id="EPF69462.1"/>
    </source>
</evidence>
<organism evidence="1 2">
    <name type="scientific">Acinetobacter gyllenbergii CIP 110306 = MTCC 11365</name>
    <dbReference type="NCBI Taxonomy" id="1217657"/>
    <lineage>
        <taxon>Bacteria</taxon>
        <taxon>Pseudomonadati</taxon>
        <taxon>Pseudomonadota</taxon>
        <taxon>Gammaproteobacteria</taxon>
        <taxon>Moraxellales</taxon>
        <taxon>Moraxellaceae</taxon>
        <taxon>Acinetobacter</taxon>
    </lineage>
</organism>
<dbReference type="Proteomes" id="UP000014523">
    <property type="component" value="Unassembled WGS sequence"/>
</dbReference>
<comment type="caution">
    <text evidence="1">The sequence shown here is derived from an EMBL/GenBank/DDBJ whole genome shotgun (WGS) entry which is preliminary data.</text>
</comment>
<dbReference type="EMBL" id="ATGG01000061">
    <property type="protein sequence ID" value="EPF69462.1"/>
    <property type="molecule type" value="Genomic_DNA"/>
</dbReference>
<gene>
    <name evidence="1" type="ORF">F957_04033</name>
</gene>
<reference evidence="1 2" key="1">
    <citation type="submission" date="2013-06" db="EMBL/GenBank/DDBJ databases">
        <title>The Genome Sequence of Acinetobacter gyllenbergii CIP 110306.</title>
        <authorList>
            <consortium name="The Broad Institute Genome Sequencing Platform"/>
            <consortium name="The Broad Institute Genome Sequencing Center for Infectious Disease"/>
            <person name="Cerqueira G."/>
            <person name="Feldgarden M."/>
            <person name="Courvalin P."/>
            <person name="Perichon B."/>
            <person name="Grillot-Courvalin C."/>
            <person name="Clermont D."/>
            <person name="Rocha E."/>
            <person name="Yoon E.-J."/>
            <person name="Nemec A."/>
            <person name="Young S.K."/>
            <person name="Zeng Q."/>
            <person name="Gargeya S."/>
            <person name="Fitzgerald M."/>
            <person name="Abouelleil A."/>
            <person name="Alvarado L."/>
            <person name="Berlin A.M."/>
            <person name="Chapman S.B."/>
            <person name="Dewar J."/>
            <person name="Goldberg J."/>
            <person name="Griggs A."/>
            <person name="Gujja S."/>
            <person name="Hansen M."/>
            <person name="Howarth C."/>
            <person name="Imamovic A."/>
            <person name="Larimer J."/>
            <person name="McCowan C."/>
            <person name="Murphy C."/>
            <person name="Pearson M."/>
            <person name="Priest M."/>
            <person name="Roberts A."/>
            <person name="Saif S."/>
            <person name="Shea T."/>
            <person name="Sykes S."/>
            <person name="Wortman J."/>
            <person name="Nusbaum C."/>
            <person name="Birren B."/>
        </authorList>
    </citation>
    <scope>NUCLEOTIDE SEQUENCE [LARGE SCALE GENOMIC DNA]</scope>
    <source>
        <strain evidence="1 2">CIP 110306</strain>
    </source>
</reference>
<dbReference type="Gene3D" id="2.180.10.10">
    <property type="entry name" value="RHS repeat-associated core"/>
    <property type="match status" value="1"/>
</dbReference>
<accession>A0A829HC73</accession>
<evidence type="ECO:0000313" key="2">
    <source>
        <dbReference type="Proteomes" id="UP000014523"/>
    </source>
</evidence>
<dbReference type="NCBIfam" id="TIGR03696">
    <property type="entry name" value="Rhs_assc_core"/>
    <property type="match status" value="1"/>
</dbReference>